<dbReference type="AlphaFoldDB" id="A0A6A5YRQ5"/>
<dbReference type="SMART" id="SM00603">
    <property type="entry name" value="LCCL"/>
    <property type="match status" value="1"/>
</dbReference>
<dbReference type="Pfam" id="PF03815">
    <property type="entry name" value="LCCL"/>
    <property type="match status" value="1"/>
</dbReference>
<dbReference type="InterPro" id="IPR004043">
    <property type="entry name" value="LCCL"/>
</dbReference>
<dbReference type="Gene3D" id="2.170.130.20">
    <property type="entry name" value="LCCL-like domain"/>
    <property type="match status" value="1"/>
</dbReference>
<dbReference type="PANTHER" id="PTHR31331:SF1">
    <property type="entry name" value="CYSTEINE RICH SECRETORY PROTEIN LCCL DOMAIN CONTAINING 2"/>
    <property type="match status" value="1"/>
</dbReference>
<feature type="transmembrane region" description="Helical" evidence="2">
    <location>
        <begin position="124"/>
        <end position="145"/>
    </location>
</feature>
<feature type="transmembrane region" description="Helical" evidence="2">
    <location>
        <begin position="314"/>
        <end position="347"/>
    </location>
</feature>
<dbReference type="SUPFAM" id="SSF69848">
    <property type="entry name" value="LCCL domain"/>
    <property type="match status" value="1"/>
</dbReference>
<protein>
    <recommendedName>
        <fullName evidence="3">LCCL domain-containing protein</fullName>
    </recommendedName>
</protein>
<dbReference type="OrthoDB" id="441660at2759"/>
<dbReference type="PANTHER" id="PTHR31331">
    <property type="entry name" value="LCCL DOMAIN PROTEIN (AFU_ORTHOLOGUE AFUA_5G08630)"/>
    <property type="match status" value="1"/>
</dbReference>
<keyword evidence="2" id="KW-0472">Membrane</keyword>
<feature type="transmembrane region" description="Helical" evidence="2">
    <location>
        <begin position="359"/>
        <end position="380"/>
    </location>
</feature>
<feature type="transmembrane region" description="Helical" evidence="2">
    <location>
        <begin position="467"/>
        <end position="491"/>
    </location>
</feature>
<feature type="region of interest" description="Disordered" evidence="1">
    <location>
        <begin position="1"/>
        <end position="60"/>
    </location>
</feature>
<dbReference type="InterPro" id="IPR051957">
    <property type="entry name" value="CRISP-LCCL_domain"/>
</dbReference>
<gene>
    <name evidence="4" type="ORF">BDV96DRAFT_503311</name>
</gene>
<keyword evidence="2" id="KW-0812">Transmembrane</keyword>
<dbReference type="Proteomes" id="UP000799770">
    <property type="component" value="Unassembled WGS sequence"/>
</dbReference>
<organism evidence="4 5">
    <name type="scientific">Lophiotrema nucula</name>
    <dbReference type="NCBI Taxonomy" id="690887"/>
    <lineage>
        <taxon>Eukaryota</taxon>
        <taxon>Fungi</taxon>
        <taxon>Dikarya</taxon>
        <taxon>Ascomycota</taxon>
        <taxon>Pezizomycotina</taxon>
        <taxon>Dothideomycetes</taxon>
        <taxon>Pleosporomycetidae</taxon>
        <taxon>Pleosporales</taxon>
        <taxon>Lophiotremataceae</taxon>
        <taxon>Lophiotrema</taxon>
    </lineage>
</organism>
<dbReference type="InterPro" id="IPR036609">
    <property type="entry name" value="LCCL_sf"/>
</dbReference>
<feature type="compositionally biased region" description="Basic and acidic residues" evidence="1">
    <location>
        <begin position="14"/>
        <end position="27"/>
    </location>
</feature>
<keyword evidence="5" id="KW-1185">Reference proteome</keyword>
<dbReference type="PROSITE" id="PS50820">
    <property type="entry name" value="LCCL"/>
    <property type="match status" value="1"/>
</dbReference>
<feature type="transmembrane region" description="Helical" evidence="2">
    <location>
        <begin position="511"/>
        <end position="530"/>
    </location>
</feature>
<feature type="compositionally biased region" description="Basic and acidic residues" evidence="1">
    <location>
        <begin position="48"/>
        <end position="59"/>
    </location>
</feature>
<evidence type="ECO:0000313" key="5">
    <source>
        <dbReference type="Proteomes" id="UP000799770"/>
    </source>
</evidence>
<reference evidence="4" key="1">
    <citation type="journal article" date="2020" name="Stud. Mycol.">
        <title>101 Dothideomycetes genomes: a test case for predicting lifestyles and emergence of pathogens.</title>
        <authorList>
            <person name="Haridas S."/>
            <person name="Albert R."/>
            <person name="Binder M."/>
            <person name="Bloem J."/>
            <person name="Labutti K."/>
            <person name="Salamov A."/>
            <person name="Andreopoulos B."/>
            <person name="Baker S."/>
            <person name="Barry K."/>
            <person name="Bills G."/>
            <person name="Bluhm B."/>
            <person name="Cannon C."/>
            <person name="Castanera R."/>
            <person name="Culley D."/>
            <person name="Daum C."/>
            <person name="Ezra D."/>
            <person name="Gonzalez J."/>
            <person name="Henrissat B."/>
            <person name="Kuo A."/>
            <person name="Liang C."/>
            <person name="Lipzen A."/>
            <person name="Lutzoni F."/>
            <person name="Magnuson J."/>
            <person name="Mondo S."/>
            <person name="Nolan M."/>
            <person name="Ohm R."/>
            <person name="Pangilinan J."/>
            <person name="Park H.-J."/>
            <person name="Ramirez L."/>
            <person name="Alfaro M."/>
            <person name="Sun H."/>
            <person name="Tritt A."/>
            <person name="Yoshinaga Y."/>
            <person name="Zwiers L.-H."/>
            <person name="Turgeon B."/>
            <person name="Goodwin S."/>
            <person name="Spatafora J."/>
            <person name="Crous P."/>
            <person name="Grigoriev I."/>
        </authorList>
    </citation>
    <scope>NUCLEOTIDE SEQUENCE</scope>
    <source>
        <strain evidence="4">CBS 627.86</strain>
    </source>
</reference>
<evidence type="ECO:0000256" key="2">
    <source>
        <dbReference type="SAM" id="Phobius"/>
    </source>
</evidence>
<feature type="transmembrane region" description="Helical" evidence="2">
    <location>
        <begin position="433"/>
        <end position="455"/>
    </location>
</feature>
<sequence>MTTSQRQPKQQEAAIRDVENGDDEISRDPSSLRLDVESSKSPSPRGRRSLEYFEADERPGSQTPGYWRAAHQKLPSIPTPVAHRWRQVTAWIKGPQPPQKYAIKPLFEAIQAAPIRLLSHLPRYIRLALFVCAFALWVAIFVTILSKDSLPSNIGGFGAPVRLSCIARLWPDSPSCGLDGRNCLPFDDQSFAFNCPSDCGSAQVLNPRTIGDQQIIYRTLVVGGTPDASEAGHDVYRGDSFICGAAIHAGLFDDDRGGCGVLSLLGEKSTYSSIDRNGIASLGFNSSFPLSFGFNQSQVVLDDGEKCRDPRWNVLIVSVIFTTLISVVTTSPLLFFGSIFIITYFQVALASDPPSFDTYASAVSIALGSFLPAAFTAVLIYRYCVRKTLAKLTAQVEKTVLWIGGLWVGALSNMTLEMIPIQRLTSHDLKQQPGAIIALVIIVIIILVIALYQAWCFRMEGRLSRYLALYAALGTTLLVMLSIPGLALRIHHYILALLLLPGTSLQTRPSLLWQALLVGLFINGIARWGFASILQTNVALRGDAQLGQGIPTILEPVINNTNITFVWERLLRGWDGVSVLVNDVERFRDFHLDGDGSFTWARRALDHPEYFRFGFVNYLPFGGVVYSDFTKAGIWWPNGSWTSAPPGVS</sequence>
<proteinExistence type="predicted"/>
<keyword evidence="2" id="KW-1133">Transmembrane helix</keyword>
<evidence type="ECO:0000313" key="4">
    <source>
        <dbReference type="EMBL" id="KAF2109117.1"/>
    </source>
</evidence>
<dbReference type="EMBL" id="ML977344">
    <property type="protein sequence ID" value="KAF2109117.1"/>
    <property type="molecule type" value="Genomic_DNA"/>
</dbReference>
<evidence type="ECO:0000259" key="3">
    <source>
        <dbReference type="PROSITE" id="PS50820"/>
    </source>
</evidence>
<feature type="compositionally biased region" description="Polar residues" evidence="1">
    <location>
        <begin position="1"/>
        <end position="10"/>
    </location>
</feature>
<evidence type="ECO:0000256" key="1">
    <source>
        <dbReference type="SAM" id="MobiDB-lite"/>
    </source>
</evidence>
<name>A0A6A5YRQ5_9PLEO</name>
<feature type="domain" description="LCCL" evidence="3">
    <location>
        <begin position="222"/>
        <end position="282"/>
    </location>
</feature>
<accession>A0A6A5YRQ5</accession>
<feature type="transmembrane region" description="Helical" evidence="2">
    <location>
        <begin position="400"/>
        <end position="421"/>
    </location>
</feature>